<comment type="caution">
    <text evidence="2">The sequence shown here is derived from an EMBL/GenBank/DDBJ whole genome shotgun (WGS) entry which is preliminary data.</text>
</comment>
<dbReference type="RefSeq" id="WP_249323404.1">
    <property type="nucleotide sequence ID" value="NZ_JACRTK010000002.1"/>
</dbReference>
<keyword evidence="1" id="KW-0812">Transmembrane</keyword>
<sequence length="200" mass="22098">MSSEDKKNLFNKSNIKWIIGITLWTFLLSIIFSIITENLVKNLGILISFIILLLIIVIGIFFDIIGIAVTRAEEKPFHSMAAKKINEAKLAIKLVRNAGPVSNFCNDVVGDISGIISGAVGTTLIYKLVSTYGFKDITLLSILITASTASLTVGGKAFGKSIGLIYYEEIVLSIARFMNLIEISFNIELFPDRKKSNKRY</sequence>
<dbReference type="Proteomes" id="UP000601522">
    <property type="component" value="Unassembled WGS sequence"/>
</dbReference>
<evidence type="ECO:0000256" key="1">
    <source>
        <dbReference type="SAM" id="Phobius"/>
    </source>
</evidence>
<evidence type="ECO:0000313" key="3">
    <source>
        <dbReference type="Proteomes" id="UP000601522"/>
    </source>
</evidence>
<gene>
    <name evidence="2" type="ORF">H8689_05405</name>
</gene>
<dbReference type="EMBL" id="JACRTK010000002">
    <property type="protein sequence ID" value="MBC8590566.1"/>
    <property type="molecule type" value="Genomic_DNA"/>
</dbReference>
<organism evidence="2 3">
    <name type="scientific">Wansuia hejianensis</name>
    <dbReference type="NCBI Taxonomy" id="2763667"/>
    <lineage>
        <taxon>Bacteria</taxon>
        <taxon>Bacillati</taxon>
        <taxon>Bacillota</taxon>
        <taxon>Clostridia</taxon>
        <taxon>Lachnospirales</taxon>
        <taxon>Lachnospiraceae</taxon>
        <taxon>Wansuia</taxon>
    </lineage>
</organism>
<evidence type="ECO:0000313" key="2">
    <source>
        <dbReference type="EMBL" id="MBC8590566.1"/>
    </source>
</evidence>
<dbReference type="AlphaFoldDB" id="A0A926IMF6"/>
<evidence type="ECO:0008006" key="4">
    <source>
        <dbReference type="Google" id="ProtNLM"/>
    </source>
</evidence>
<protein>
    <recommendedName>
        <fullName evidence="4">CNNM transmembrane domain-containing protein</fullName>
    </recommendedName>
</protein>
<keyword evidence="3" id="KW-1185">Reference proteome</keyword>
<feature type="transmembrane region" description="Helical" evidence="1">
    <location>
        <begin position="47"/>
        <end position="70"/>
    </location>
</feature>
<feature type="transmembrane region" description="Helical" evidence="1">
    <location>
        <begin position="15"/>
        <end position="35"/>
    </location>
</feature>
<keyword evidence="1" id="KW-0472">Membrane</keyword>
<proteinExistence type="predicted"/>
<name>A0A926IMF6_9FIRM</name>
<keyword evidence="1" id="KW-1133">Transmembrane helix</keyword>
<accession>A0A926IMF6</accession>
<reference evidence="2 3" key="1">
    <citation type="submission" date="2020-08" db="EMBL/GenBank/DDBJ databases">
        <title>Genome public.</title>
        <authorList>
            <person name="Liu C."/>
            <person name="Sun Q."/>
        </authorList>
    </citation>
    <scope>NUCLEOTIDE SEQUENCE [LARGE SCALE GENOMIC DNA]</scope>
    <source>
        <strain evidence="2 3">NSJ-26</strain>
    </source>
</reference>